<organism evidence="2 3">
    <name type="scientific">Cuscuta epithymum</name>
    <dbReference type="NCBI Taxonomy" id="186058"/>
    <lineage>
        <taxon>Eukaryota</taxon>
        <taxon>Viridiplantae</taxon>
        <taxon>Streptophyta</taxon>
        <taxon>Embryophyta</taxon>
        <taxon>Tracheophyta</taxon>
        <taxon>Spermatophyta</taxon>
        <taxon>Magnoliopsida</taxon>
        <taxon>eudicotyledons</taxon>
        <taxon>Gunneridae</taxon>
        <taxon>Pentapetalae</taxon>
        <taxon>asterids</taxon>
        <taxon>lamiids</taxon>
        <taxon>Solanales</taxon>
        <taxon>Convolvulaceae</taxon>
        <taxon>Cuscuteae</taxon>
        <taxon>Cuscuta</taxon>
        <taxon>Cuscuta subgen. Cuscuta</taxon>
    </lineage>
</organism>
<feature type="compositionally biased region" description="Acidic residues" evidence="1">
    <location>
        <begin position="132"/>
        <end position="147"/>
    </location>
</feature>
<protein>
    <submittedName>
        <fullName evidence="2">Uncharacterized protein</fullName>
    </submittedName>
</protein>
<dbReference type="Proteomes" id="UP001152523">
    <property type="component" value="Unassembled WGS sequence"/>
</dbReference>
<gene>
    <name evidence="2" type="ORF">CEPIT_LOCUS37557</name>
</gene>
<dbReference type="AlphaFoldDB" id="A0AAV0FUW3"/>
<evidence type="ECO:0000313" key="3">
    <source>
        <dbReference type="Proteomes" id="UP001152523"/>
    </source>
</evidence>
<sequence>MLNPLTLSWESFSTRLDYVVMLKHFEEPATSWTGSIPFQIYSGNVLRWDLRIPRQVVKSYKFFLMVLYFYNSAYRSQEPEKLLPLSPRPMAFCTYYGEDGQELDFEPHLEEEDDNNEEELENNEEHVNNDAGEVEDDNNEEELENNEEQVKNDAGEEEDLSCEESDDGVMNAVEWEAFLARLVRVEVNLMFKVCRGSSACKILASDAIIYKALILVVGTSSTHHSIRSSDSLAKYCVRKFGKSISDSPLLLSIMVRLCFRE</sequence>
<name>A0AAV0FUW3_9ASTE</name>
<accession>A0AAV0FUW3</accession>
<proteinExistence type="predicted"/>
<reference evidence="2" key="1">
    <citation type="submission" date="2022-07" db="EMBL/GenBank/DDBJ databases">
        <authorList>
            <person name="Macas J."/>
            <person name="Novak P."/>
            <person name="Neumann P."/>
        </authorList>
    </citation>
    <scope>NUCLEOTIDE SEQUENCE</scope>
</reference>
<evidence type="ECO:0000256" key="1">
    <source>
        <dbReference type="SAM" id="MobiDB-lite"/>
    </source>
</evidence>
<feature type="compositionally biased region" description="Acidic residues" evidence="1">
    <location>
        <begin position="110"/>
        <end position="122"/>
    </location>
</feature>
<dbReference type="EMBL" id="CAMAPF010001015">
    <property type="protein sequence ID" value="CAH9139394.1"/>
    <property type="molecule type" value="Genomic_DNA"/>
</dbReference>
<evidence type="ECO:0000313" key="2">
    <source>
        <dbReference type="EMBL" id="CAH9139394.1"/>
    </source>
</evidence>
<feature type="compositionally biased region" description="Acidic residues" evidence="1">
    <location>
        <begin position="155"/>
        <end position="166"/>
    </location>
</feature>
<comment type="caution">
    <text evidence="2">The sequence shown here is derived from an EMBL/GenBank/DDBJ whole genome shotgun (WGS) entry which is preliminary data.</text>
</comment>
<feature type="region of interest" description="Disordered" evidence="1">
    <location>
        <begin position="110"/>
        <end position="166"/>
    </location>
</feature>
<keyword evidence="3" id="KW-1185">Reference proteome</keyword>